<feature type="transmembrane region" description="Helical" evidence="8">
    <location>
        <begin position="295"/>
        <end position="313"/>
    </location>
</feature>
<reference evidence="10" key="1">
    <citation type="submission" date="2019-12" db="EMBL/GenBank/DDBJ databases">
        <title>Complete genome of Terracaulis silvestris 0127_4.</title>
        <authorList>
            <person name="Vieira S."/>
            <person name="Riedel T."/>
            <person name="Sproer C."/>
            <person name="Pascual J."/>
            <person name="Boedeker C."/>
            <person name="Overmann J."/>
        </authorList>
    </citation>
    <scope>NUCLEOTIDE SEQUENCE [LARGE SCALE GENOMIC DNA]</scope>
    <source>
        <strain evidence="10">0127_4</strain>
    </source>
</reference>
<dbReference type="PANTHER" id="PTHR22926">
    <property type="entry name" value="PHOSPHO-N-ACETYLMURAMOYL-PENTAPEPTIDE-TRANSFERASE"/>
    <property type="match status" value="1"/>
</dbReference>
<protein>
    <submittedName>
        <fullName evidence="9">Putative undecaprenyl-phosphate N-acetylglucosaminyl 1-phosphate transferase</fullName>
        <ecNumber evidence="9">2.7.8.33</ecNumber>
    </submittedName>
</protein>
<feature type="transmembrane region" description="Helical" evidence="8">
    <location>
        <begin position="319"/>
        <end position="339"/>
    </location>
</feature>
<keyword evidence="7" id="KW-0460">Magnesium</keyword>
<dbReference type="GO" id="GO:0036380">
    <property type="term" value="F:UDP-N-acetylglucosamine-undecaprenyl-phosphate N-acetylglucosaminephosphotransferase activity"/>
    <property type="evidence" value="ECO:0007669"/>
    <property type="project" value="UniProtKB-EC"/>
</dbReference>
<dbReference type="GO" id="GO:0046872">
    <property type="term" value="F:metal ion binding"/>
    <property type="evidence" value="ECO:0007669"/>
    <property type="project" value="UniProtKB-KW"/>
</dbReference>
<sequence>MILEVFGGAAIAALTSLIACRVLISAGPIDRPTLARHEHKNPTPTSGGLGIALGFAAGIMALALVLPTIVPVEMTTRGAVLLSITASFAYAFLLIGFWDDTHQLGALIKFALFAALAVAATLAIGPVDAFPFGTEVRHAPYALALAGTALWIFVMVNAVNFMDGANGLAMGSVGIGFVALGAIAFARDSPASLAICLCAVGALLGFLYWNFPSGKLFAGDSGALFIGALAALASIMIIRRTDLSPLVPAIIFFPLLADVLVTLAWRVYRRHSLLDGHSEHIYQILIRGGMSHAEIALTYWAAMAVCGGIGFLVSRDPGVSPWVALPIMAFLAIVISAVVRRFADRRGVGGV</sequence>
<dbReference type="Proteomes" id="UP000431269">
    <property type="component" value="Chromosome"/>
</dbReference>
<evidence type="ECO:0000256" key="2">
    <source>
        <dbReference type="ARBA" id="ARBA00022475"/>
    </source>
</evidence>
<dbReference type="KEGG" id="tsv:DSM104635_02654"/>
<evidence type="ECO:0000256" key="6">
    <source>
        <dbReference type="ARBA" id="ARBA00023136"/>
    </source>
</evidence>
<name>A0A6I6MW08_9CAUL</name>
<feature type="transmembrane region" description="Helical" evidence="8">
    <location>
        <begin position="223"/>
        <end position="240"/>
    </location>
</feature>
<keyword evidence="10" id="KW-1185">Reference proteome</keyword>
<dbReference type="GO" id="GO:0044038">
    <property type="term" value="P:cell wall macromolecule biosynthetic process"/>
    <property type="evidence" value="ECO:0007669"/>
    <property type="project" value="TreeGrafter"/>
</dbReference>
<evidence type="ECO:0000313" key="9">
    <source>
        <dbReference type="EMBL" id="QGZ95802.1"/>
    </source>
</evidence>
<keyword evidence="2" id="KW-1003">Cell membrane</keyword>
<dbReference type="RefSeq" id="WP_158766632.1">
    <property type="nucleotide sequence ID" value="NZ_CP047045.1"/>
</dbReference>
<evidence type="ECO:0000256" key="3">
    <source>
        <dbReference type="ARBA" id="ARBA00022679"/>
    </source>
</evidence>
<feature type="transmembrane region" description="Helical" evidence="8">
    <location>
        <begin position="110"/>
        <end position="127"/>
    </location>
</feature>
<feature type="transmembrane region" description="Helical" evidence="8">
    <location>
        <begin position="45"/>
        <end position="66"/>
    </location>
</feature>
<feature type="transmembrane region" description="Helical" evidence="8">
    <location>
        <begin position="246"/>
        <end position="268"/>
    </location>
</feature>
<keyword evidence="4 8" id="KW-0812">Transmembrane</keyword>
<dbReference type="EMBL" id="CP047045">
    <property type="protein sequence ID" value="QGZ95802.1"/>
    <property type="molecule type" value="Genomic_DNA"/>
</dbReference>
<dbReference type="EC" id="2.7.8.33" evidence="9"/>
<evidence type="ECO:0000256" key="5">
    <source>
        <dbReference type="ARBA" id="ARBA00022989"/>
    </source>
</evidence>
<dbReference type="AlphaFoldDB" id="A0A6I6MW08"/>
<dbReference type="Pfam" id="PF00953">
    <property type="entry name" value="Glycos_transf_4"/>
    <property type="match status" value="1"/>
</dbReference>
<feature type="transmembrane region" description="Helical" evidence="8">
    <location>
        <begin position="192"/>
        <end position="211"/>
    </location>
</feature>
<keyword evidence="6 8" id="KW-0472">Membrane</keyword>
<dbReference type="PANTHER" id="PTHR22926:SF3">
    <property type="entry name" value="UNDECAPRENYL-PHOSPHATE ALPHA-N-ACETYLGLUCOSAMINYL 1-PHOSPHATE TRANSFERASE"/>
    <property type="match status" value="1"/>
</dbReference>
<evidence type="ECO:0000256" key="7">
    <source>
        <dbReference type="PIRSR" id="PIRSR600715-1"/>
    </source>
</evidence>
<evidence type="ECO:0000256" key="1">
    <source>
        <dbReference type="ARBA" id="ARBA00004651"/>
    </source>
</evidence>
<dbReference type="GO" id="GO:0009103">
    <property type="term" value="P:lipopolysaccharide biosynthetic process"/>
    <property type="evidence" value="ECO:0007669"/>
    <property type="project" value="TreeGrafter"/>
</dbReference>
<feature type="binding site" evidence="7">
    <location>
        <position position="220"/>
    </location>
    <ligand>
        <name>Mg(2+)</name>
        <dbReference type="ChEBI" id="CHEBI:18420"/>
    </ligand>
</feature>
<keyword evidence="3 9" id="KW-0808">Transferase</keyword>
<dbReference type="GO" id="GO:0005886">
    <property type="term" value="C:plasma membrane"/>
    <property type="evidence" value="ECO:0007669"/>
    <property type="project" value="UniProtKB-SubCell"/>
</dbReference>
<feature type="transmembrane region" description="Helical" evidence="8">
    <location>
        <begin position="78"/>
        <end position="98"/>
    </location>
</feature>
<gene>
    <name evidence="9" type="primary">tagO</name>
    <name evidence="9" type="ORF">DSM104635_02654</name>
</gene>
<accession>A0A6I6MW08</accession>
<evidence type="ECO:0000256" key="4">
    <source>
        <dbReference type="ARBA" id="ARBA00022692"/>
    </source>
</evidence>
<keyword evidence="5 8" id="KW-1133">Transmembrane helix</keyword>
<feature type="transmembrane region" description="Helical" evidence="8">
    <location>
        <begin position="139"/>
        <end position="161"/>
    </location>
</feature>
<evidence type="ECO:0000256" key="8">
    <source>
        <dbReference type="SAM" id="Phobius"/>
    </source>
</evidence>
<feature type="transmembrane region" description="Helical" evidence="8">
    <location>
        <begin position="168"/>
        <end position="186"/>
    </location>
</feature>
<evidence type="ECO:0000313" key="10">
    <source>
        <dbReference type="Proteomes" id="UP000431269"/>
    </source>
</evidence>
<proteinExistence type="predicted"/>
<comment type="subcellular location">
    <subcellularLocation>
        <location evidence="1">Cell membrane</location>
        <topology evidence="1">Multi-pass membrane protein</topology>
    </subcellularLocation>
</comment>
<comment type="cofactor">
    <cofactor evidence="7">
        <name>Mg(2+)</name>
        <dbReference type="ChEBI" id="CHEBI:18420"/>
    </cofactor>
</comment>
<organism evidence="9 10">
    <name type="scientific">Terricaulis silvestris</name>
    <dbReference type="NCBI Taxonomy" id="2686094"/>
    <lineage>
        <taxon>Bacteria</taxon>
        <taxon>Pseudomonadati</taxon>
        <taxon>Pseudomonadota</taxon>
        <taxon>Alphaproteobacteria</taxon>
        <taxon>Caulobacterales</taxon>
        <taxon>Caulobacteraceae</taxon>
        <taxon>Terricaulis</taxon>
    </lineage>
</organism>
<dbReference type="InterPro" id="IPR000715">
    <property type="entry name" value="Glycosyl_transferase_4"/>
</dbReference>
<feature type="binding site" evidence="7">
    <location>
        <position position="160"/>
    </location>
    <ligand>
        <name>Mg(2+)</name>
        <dbReference type="ChEBI" id="CHEBI:18420"/>
    </ligand>
</feature>
<feature type="transmembrane region" description="Helical" evidence="8">
    <location>
        <begin position="6"/>
        <end position="24"/>
    </location>
</feature>
<keyword evidence="7" id="KW-0479">Metal-binding</keyword>
<dbReference type="GO" id="GO:0071555">
    <property type="term" value="P:cell wall organization"/>
    <property type="evidence" value="ECO:0007669"/>
    <property type="project" value="TreeGrafter"/>
</dbReference>